<gene>
    <name evidence="2" type="ORF">KP509_28G063800</name>
</gene>
<keyword evidence="1" id="KW-1133">Transmembrane helix</keyword>
<feature type="transmembrane region" description="Helical" evidence="1">
    <location>
        <begin position="21"/>
        <end position="38"/>
    </location>
</feature>
<sequence length="128" mass="14653">MAFFRSGSYRFQQAYKLKLSFSATSACLCIVLSSGVLFKYNWNSILGTEGSGRTLHVGWRAVAYVHVIIILIIMFYDVDKSSFSRERLSSHLNVDLAKLAYYKLPNVTFIKLYPSYQVEQDSYPLNIT</sequence>
<proteinExistence type="predicted"/>
<accession>A0A8T2REI0</accession>
<keyword evidence="1" id="KW-0812">Transmembrane</keyword>
<keyword evidence="3" id="KW-1185">Reference proteome</keyword>
<dbReference type="EMBL" id="CM035433">
    <property type="protein sequence ID" value="KAH7294281.1"/>
    <property type="molecule type" value="Genomic_DNA"/>
</dbReference>
<comment type="caution">
    <text evidence="2">The sequence shown here is derived from an EMBL/GenBank/DDBJ whole genome shotgun (WGS) entry which is preliminary data.</text>
</comment>
<dbReference type="Proteomes" id="UP000825935">
    <property type="component" value="Chromosome 28"/>
</dbReference>
<dbReference type="AlphaFoldDB" id="A0A8T2REI0"/>
<evidence type="ECO:0000256" key="1">
    <source>
        <dbReference type="SAM" id="Phobius"/>
    </source>
</evidence>
<feature type="transmembrane region" description="Helical" evidence="1">
    <location>
        <begin position="58"/>
        <end position="78"/>
    </location>
</feature>
<name>A0A8T2REI0_CERRI</name>
<keyword evidence="1" id="KW-0472">Membrane</keyword>
<organism evidence="2 3">
    <name type="scientific">Ceratopteris richardii</name>
    <name type="common">Triangle waterfern</name>
    <dbReference type="NCBI Taxonomy" id="49495"/>
    <lineage>
        <taxon>Eukaryota</taxon>
        <taxon>Viridiplantae</taxon>
        <taxon>Streptophyta</taxon>
        <taxon>Embryophyta</taxon>
        <taxon>Tracheophyta</taxon>
        <taxon>Polypodiopsida</taxon>
        <taxon>Polypodiidae</taxon>
        <taxon>Polypodiales</taxon>
        <taxon>Pteridineae</taxon>
        <taxon>Pteridaceae</taxon>
        <taxon>Parkerioideae</taxon>
        <taxon>Ceratopteris</taxon>
    </lineage>
</organism>
<reference evidence="2" key="1">
    <citation type="submission" date="2021-08" db="EMBL/GenBank/DDBJ databases">
        <title>WGS assembly of Ceratopteris richardii.</title>
        <authorList>
            <person name="Marchant D.B."/>
            <person name="Chen G."/>
            <person name="Jenkins J."/>
            <person name="Shu S."/>
            <person name="Leebens-Mack J."/>
            <person name="Grimwood J."/>
            <person name="Schmutz J."/>
            <person name="Soltis P."/>
            <person name="Soltis D."/>
            <person name="Chen Z.-H."/>
        </authorList>
    </citation>
    <scope>NUCLEOTIDE SEQUENCE</scope>
    <source>
        <strain evidence="2">Whitten #5841</strain>
        <tissue evidence="2">Leaf</tissue>
    </source>
</reference>
<protein>
    <submittedName>
        <fullName evidence="2">Uncharacterized protein</fullName>
    </submittedName>
</protein>
<evidence type="ECO:0000313" key="2">
    <source>
        <dbReference type="EMBL" id="KAH7294281.1"/>
    </source>
</evidence>
<evidence type="ECO:0000313" key="3">
    <source>
        <dbReference type="Proteomes" id="UP000825935"/>
    </source>
</evidence>